<name>A0ABX0JLM6_9BACL</name>
<gene>
    <name evidence="2" type="ORF">G9U52_34905</name>
</gene>
<evidence type="ECO:0000313" key="2">
    <source>
        <dbReference type="EMBL" id="NHN34935.1"/>
    </source>
</evidence>
<dbReference type="EMBL" id="JAAOIW010000024">
    <property type="protein sequence ID" value="NHN34935.1"/>
    <property type="molecule type" value="Genomic_DNA"/>
</dbReference>
<dbReference type="Gene3D" id="3.40.190.170">
    <property type="entry name" value="Bacterial extracellular solute-binding protein, family 7"/>
    <property type="match status" value="1"/>
</dbReference>
<keyword evidence="1" id="KW-0732">Signal</keyword>
<comment type="caution">
    <text evidence="2">The sequence shown here is derived from an EMBL/GenBank/DDBJ whole genome shotgun (WGS) entry which is preliminary data.</text>
</comment>
<dbReference type="CDD" id="cd13671">
    <property type="entry name" value="PBP2_TRAP_SBP_like_3"/>
    <property type="match status" value="1"/>
</dbReference>
<dbReference type="NCBIfam" id="TIGR00787">
    <property type="entry name" value="dctP"/>
    <property type="match status" value="1"/>
</dbReference>
<dbReference type="SUPFAM" id="SSF53850">
    <property type="entry name" value="Periplasmic binding protein-like II"/>
    <property type="match status" value="1"/>
</dbReference>
<dbReference type="PIRSF" id="PIRSF006470">
    <property type="entry name" value="DctB"/>
    <property type="match status" value="1"/>
</dbReference>
<dbReference type="InterPro" id="IPR038404">
    <property type="entry name" value="TRAP_DctP_sf"/>
</dbReference>
<organism evidence="2 3">
    <name type="scientific">Paenibacillus agricola</name>
    <dbReference type="NCBI Taxonomy" id="2716264"/>
    <lineage>
        <taxon>Bacteria</taxon>
        <taxon>Bacillati</taxon>
        <taxon>Bacillota</taxon>
        <taxon>Bacilli</taxon>
        <taxon>Bacillales</taxon>
        <taxon>Paenibacillaceae</taxon>
        <taxon>Paenibacillus</taxon>
    </lineage>
</organism>
<evidence type="ECO:0000313" key="3">
    <source>
        <dbReference type="Proteomes" id="UP001165962"/>
    </source>
</evidence>
<protein>
    <submittedName>
        <fullName evidence="2">TRAP transporter substrate-binding protein</fullName>
    </submittedName>
</protein>
<dbReference type="InterPro" id="IPR004682">
    <property type="entry name" value="TRAP_DctP"/>
</dbReference>
<dbReference type="PANTHER" id="PTHR33376:SF2">
    <property type="entry name" value="DICARBOXYLATE-BINDING PERIPLASMIC PROTEIN"/>
    <property type="match status" value="1"/>
</dbReference>
<dbReference type="PANTHER" id="PTHR33376">
    <property type="match status" value="1"/>
</dbReference>
<dbReference type="Proteomes" id="UP001165962">
    <property type="component" value="Unassembled WGS sequence"/>
</dbReference>
<sequence length="336" mass="37124">MLASFLMVSVALTGCSANKASDNTPETDAGMKAEGPKLTLRLADTLAVDHPIVAADKKFAEMVSERTNGRIKIEVFANSQLGEEKTTIEQVQLGALDFVRTGAGALAGFSKKFEVFSLPYIFESEEHQFKFLESAIGTKMLDGLESSRMKGLAYYSAGARSFYSRKPLTGIADLKGQKIRVIQNKVNVDLIDALGANATPMAFGEVFSALQTGVIDAAENSFANLYTSNHQQQAKNLIIDQHQRVPEVLIISKTTWDKLPEEDRKIVKQAALDSVKIERELFDKFEKDAEAKIRAAGVTVTEVKDLKPWQDAVKPVIDKYRKEFQEELDAIEKAKK</sequence>
<dbReference type="Pfam" id="PF03480">
    <property type="entry name" value="DctP"/>
    <property type="match status" value="1"/>
</dbReference>
<keyword evidence="3" id="KW-1185">Reference proteome</keyword>
<dbReference type="InterPro" id="IPR018389">
    <property type="entry name" value="DctP_fam"/>
</dbReference>
<reference evidence="2" key="1">
    <citation type="submission" date="2020-03" db="EMBL/GenBank/DDBJ databases">
        <title>Draft sequencing of Paenibacilllus sp. S3N08.</title>
        <authorList>
            <person name="Kim D.-U."/>
        </authorList>
    </citation>
    <scope>NUCLEOTIDE SEQUENCE</scope>
    <source>
        <strain evidence="2">S3N08</strain>
    </source>
</reference>
<evidence type="ECO:0000256" key="1">
    <source>
        <dbReference type="ARBA" id="ARBA00022729"/>
    </source>
</evidence>
<dbReference type="NCBIfam" id="NF037995">
    <property type="entry name" value="TRAP_S1"/>
    <property type="match status" value="1"/>
</dbReference>
<accession>A0ABX0JLM6</accession>
<proteinExistence type="predicted"/>